<evidence type="ECO:0000313" key="2">
    <source>
        <dbReference type="Proteomes" id="UP000044806"/>
    </source>
</evidence>
<name>A0A655Q1T6_VIBCL</name>
<gene>
    <name evidence="1" type="ORF">ERS013165_01476</name>
</gene>
<dbReference type="Proteomes" id="UP000044806">
    <property type="component" value="Unassembled WGS sequence"/>
</dbReference>
<protein>
    <submittedName>
        <fullName evidence="1">Uncharacterized protein</fullName>
    </submittedName>
</protein>
<organism evidence="1 2">
    <name type="scientific">Vibrio cholerae</name>
    <dbReference type="NCBI Taxonomy" id="666"/>
    <lineage>
        <taxon>Bacteria</taxon>
        <taxon>Pseudomonadati</taxon>
        <taxon>Pseudomonadota</taxon>
        <taxon>Gammaproteobacteria</taxon>
        <taxon>Vibrionales</taxon>
        <taxon>Vibrionaceae</taxon>
        <taxon>Vibrio</taxon>
    </lineage>
</organism>
<evidence type="ECO:0000313" key="1">
    <source>
        <dbReference type="EMBL" id="CSA39417.1"/>
    </source>
</evidence>
<sequence>MRREWLSLHLPIRQNQSFDTAYCKMDGVGSVRPIPHRCHIVGISLW</sequence>
<accession>A0A655Q1T6</accession>
<dbReference type="EMBL" id="CWOW01000006">
    <property type="protein sequence ID" value="CSA39417.1"/>
    <property type="molecule type" value="Genomic_DNA"/>
</dbReference>
<reference evidence="1 2" key="1">
    <citation type="submission" date="2015-07" db="EMBL/GenBank/DDBJ databases">
        <authorList>
            <consortium name="Pathogen Informatics"/>
        </authorList>
    </citation>
    <scope>NUCLEOTIDE SEQUENCE [LARGE SCALE GENOMIC DNA]</scope>
    <source>
        <strain evidence="1 2">A51</strain>
    </source>
</reference>
<dbReference type="AlphaFoldDB" id="A0A655Q1T6"/>
<proteinExistence type="predicted"/>